<dbReference type="AlphaFoldDB" id="A0AB34KWT6"/>
<protein>
    <recommendedName>
        <fullName evidence="3">Cyclin</fullName>
    </recommendedName>
</protein>
<sequence>MAPITGPSHLVNSLASPAHLETSASQLDGVPKDLEDSIRFETSRLLQATGILLRLPQEIIAQSIVVLSRFWSGADGMSLLECDAVDAAAAALYLTAKPSATPLSPRSLLTVLEYTSTVSPHYSQASTGASEPQWSLSEGSYETARDRLYATEAQLLRTLGFQTHVALPHALCINYLQTLQVFKAPSSDGSALAKRAIKLLNTALLSPQQLFLTHQPPALATAAIYLAVREEGVNLPDVEWWEVFDVDREELGFLVVALTSVEGFAEREREVWGDRKVPLTVGEVRAEIERRTMLEEGE</sequence>
<dbReference type="GeneID" id="96003749"/>
<dbReference type="PANTHER" id="PTHR10026">
    <property type="entry name" value="CYCLIN"/>
    <property type="match status" value="1"/>
</dbReference>
<dbReference type="GO" id="GO:0006357">
    <property type="term" value="P:regulation of transcription by RNA polymerase II"/>
    <property type="evidence" value="ECO:0007669"/>
    <property type="project" value="InterPro"/>
</dbReference>
<accession>A0AB34KWT6</accession>
<proteinExistence type="predicted"/>
<dbReference type="GO" id="GO:0016538">
    <property type="term" value="F:cyclin-dependent protein serine/threonine kinase regulator activity"/>
    <property type="evidence" value="ECO:0007669"/>
    <property type="project" value="InterPro"/>
</dbReference>
<dbReference type="RefSeq" id="XP_069232467.1">
    <property type="nucleotide sequence ID" value="XM_069370911.1"/>
</dbReference>
<dbReference type="EMBL" id="JAAQHG020000005">
    <property type="protein sequence ID" value="KAL1589362.1"/>
    <property type="molecule type" value="Genomic_DNA"/>
</dbReference>
<dbReference type="InterPro" id="IPR036915">
    <property type="entry name" value="Cyclin-like_sf"/>
</dbReference>
<comment type="caution">
    <text evidence="1">The sequence shown here is derived from an EMBL/GenBank/DDBJ whole genome shotgun (WGS) entry which is preliminary data.</text>
</comment>
<gene>
    <name evidence="1" type="ORF">WHR41_02305</name>
</gene>
<dbReference type="SUPFAM" id="SSF47954">
    <property type="entry name" value="Cyclin-like"/>
    <property type="match status" value="2"/>
</dbReference>
<organism evidence="1 2">
    <name type="scientific">Cladosporium halotolerans</name>
    <dbReference type="NCBI Taxonomy" id="1052096"/>
    <lineage>
        <taxon>Eukaryota</taxon>
        <taxon>Fungi</taxon>
        <taxon>Dikarya</taxon>
        <taxon>Ascomycota</taxon>
        <taxon>Pezizomycotina</taxon>
        <taxon>Dothideomycetes</taxon>
        <taxon>Dothideomycetidae</taxon>
        <taxon>Cladosporiales</taxon>
        <taxon>Cladosporiaceae</taxon>
        <taxon>Cladosporium</taxon>
    </lineage>
</organism>
<evidence type="ECO:0008006" key="3">
    <source>
        <dbReference type="Google" id="ProtNLM"/>
    </source>
</evidence>
<name>A0AB34KWT6_9PEZI</name>
<keyword evidence="2" id="KW-1185">Reference proteome</keyword>
<dbReference type="InterPro" id="IPR043198">
    <property type="entry name" value="Cyclin/Ssn8"/>
</dbReference>
<dbReference type="Proteomes" id="UP000803884">
    <property type="component" value="Unassembled WGS sequence"/>
</dbReference>
<reference evidence="1 2" key="1">
    <citation type="journal article" date="2020" name="Microbiol. Resour. Announc.">
        <title>Draft Genome Sequence of a Cladosporium Species Isolated from the Mesophotic Ascidian Didemnum maculosum.</title>
        <authorList>
            <person name="Gioti A."/>
            <person name="Siaperas R."/>
            <person name="Nikolaivits E."/>
            <person name="Le Goff G."/>
            <person name="Ouazzani J."/>
            <person name="Kotoulas G."/>
            <person name="Topakas E."/>
        </authorList>
    </citation>
    <scope>NUCLEOTIDE SEQUENCE [LARGE SCALE GENOMIC DNA]</scope>
    <source>
        <strain evidence="1 2">TM138-S3</strain>
    </source>
</reference>
<evidence type="ECO:0000313" key="1">
    <source>
        <dbReference type="EMBL" id="KAL1589362.1"/>
    </source>
</evidence>
<evidence type="ECO:0000313" key="2">
    <source>
        <dbReference type="Proteomes" id="UP000803884"/>
    </source>
</evidence>
<dbReference type="Gene3D" id="1.10.472.10">
    <property type="entry name" value="Cyclin-like"/>
    <property type="match status" value="2"/>
</dbReference>